<evidence type="ECO:0000256" key="1">
    <source>
        <dbReference type="ARBA" id="ARBA00006642"/>
    </source>
</evidence>
<dbReference type="GO" id="GO:0009089">
    <property type="term" value="P:lysine biosynthetic process via diaminopimelate"/>
    <property type="evidence" value="ECO:0007669"/>
    <property type="project" value="InterPro"/>
</dbReference>
<evidence type="ECO:0000256" key="4">
    <source>
        <dbReference type="ARBA" id="ARBA00022915"/>
    </source>
</evidence>
<evidence type="ECO:0000256" key="2">
    <source>
        <dbReference type="ARBA" id="ARBA00022605"/>
    </source>
</evidence>
<dbReference type="AlphaFoldDB" id="A0A1Y5IB52"/>
<evidence type="ECO:0000259" key="12">
    <source>
        <dbReference type="Pfam" id="PF01113"/>
    </source>
</evidence>
<dbReference type="SUPFAM" id="SSF51735">
    <property type="entry name" value="NAD(P)-binding Rossmann-fold domains"/>
    <property type="match status" value="1"/>
</dbReference>
<evidence type="ECO:0000256" key="9">
    <source>
        <dbReference type="ARBA" id="ARBA00038983"/>
    </source>
</evidence>
<dbReference type="eggNOG" id="ENOG502QPSY">
    <property type="taxonomic scope" value="Eukaryota"/>
</dbReference>
<evidence type="ECO:0000259" key="13">
    <source>
        <dbReference type="Pfam" id="PF05173"/>
    </source>
</evidence>
<accession>A0A1Y5IB52</accession>
<dbReference type="InterPro" id="IPR036291">
    <property type="entry name" value="NAD(P)-bd_dom_sf"/>
</dbReference>
<reference evidence="14" key="1">
    <citation type="submission" date="2017-04" db="EMBL/GenBank/DDBJ databases">
        <title>Population genomics of picophytoplankton unveils novel chromosome hypervariability.</title>
        <authorList>
            <consortium name="DOE Joint Genome Institute"/>
            <person name="Blanc-Mathieu R."/>
            <person name="Krasovec M."/>
            <person name="Hebrard M."/>
            <person name="Yau S."/>
            <person name="Desgranges E."/>
            <person name="Martin J."/>
            <person name="Schackwitz W."/>
            <person name="Kuo A."/>
            <person name="Salin G."/>
            <person name="Donnadieu C."/>
            <person name="Desdevises Y."/>
            <person name="Sanchez-Ferandin S."/>
            <person name="Moreau H."/>
            <person name="Rivals E."/>
            <person name="Grigoriev I.V."/>
            <person name="Grimsley N."/>
            <person name="Eyre-Walker A."/>
            <person name="Piganeau G."/>
        </authorList>
    </citation>
    <scope>NUCLEOTIDE SEQUENCE [LARGE SCALE GENOMIC DNA]</scope>
    <source>
        <strain evidence="14">RCC 1115</strain>
    </source>
</reference>
<keyword evidence="3" id="KW-0521">NADP</keyword>
<dbReference type="InterPro" id="IPR011859">
    <property type="entry name" value="Dihydrodipicolinate_Rdtase_pln"/>
</dbReference>
<evidence type="ECO:0000256" key="11">
    <source>
        <dbReference type="ARBA" id="ARBA00049396"/>
    </source>
</evidence>
<dbReference type="PIRSF" id="PIRSF000161">
    <property type="entry name" value="DHPR"/>
    <property type="match status" value="1"/>
</dbReference>
<sequence length="282" mass="29944">MVDATPTPVMVCGVGGKMGRATASAVVRRDGFELIPTALGKGRAGTVDVDGVAVTVIDVDAEDGEAVLKKAMETYPGLIVVDYTLPESVNANGELYVKCGVPFVMGTTGGDRDALLREVKASGNYAVIAPQMGKQVVAFQAAMKLMAEQFPGAFAGYTLTVTESHQSSKKDTSGTAKAIVASFNDLGCDFDVSQIELVRDVENQTGRMGVPEEHLLGHAFHTYRLTSADGTVSFEFQHNVCGRSIYAEGTVDAVGFLKRKVDAKDSKTLYDMIDVLKEGAMN</sequence>
<evidence type="ECO:0000256" key="5">
    <source>
        <dbReference type="ARBA" id="ARBA00023002"/>
    </source>
</evidence>
<dbReference type="Pfam" id="PF05173">
    <property type="entry name" value="DapB_C"/>
    <property type="match status" value="1"/>
</dbReference>
<dbReference type="FunFam" id="3.30.360.10:FF:000037">
    <property type="entry name" value="4-hydroxy-tetrahydrodipicolinate reductase 2, chloroplastic"/>
    <property type="match status" value="1"/>
</dbReference>
<dbReference type="CDD" id="cd02274">
    <property type="entry name" value="DHDPR_N"/>
    <property type="match status" value="1"/>
</dbReference>
<keyword evidence="2" id="KW-0028">Amino-acid biosynthesis</keyword>
<comment type="catalytic activity">
    <reaction evidence="11">
        <text>(S)-2,3,4,5-tetrahydrodipicolinate + NAD(+) + H2O = (2S,4S)-4-hydroxy-2,3,4,5-tetrahydrodipicolinate + NADH + H(+)</text>
        <dbReference type="Rhea" id="RHEA:35323"/>
        <dbReference type="ChEBI" id="CHEBI:15377"/>
        <dbReference type="ChEBI" id="CHEBI:15378"/>
        <dbReference type="ChEBI" id="CHEBI:16845"/>
        <dbReference type="ChEBI" id="CHEBI:57540"/>
        <dbReference type="ChEBI" id="CHEBI:57945"/>
        <dbReference type="ChEBI" id="CHEBI:67139"/>
        <dbReference type="EC" id="1.17.1.8"/>
    </reaction>
</comment>
<keyword evidence="6" id="KW-0520">NAD</keyword>
<dbReference type="InterPro" id="IPR000846">
    <property type="entry name" value="DapB_N"/>
</dbReference>
<dbReference type="InterPro" id="IPR023940">
    <property type="entry name" value="DHDPR_bac"/>
</dbReference>
<evidence type="ECO:0000313" key="14">
    <source>
        <dbReference type="EMBL" id="OUS44215.1"/>
    </source>
</evidence>
<dbReference type="GO" id="GO:0009570">
    <property type="term" value="C:chloroplast stroma"/>
    <property type="evidence" value="ECO:0007669"/>
    <property type="project" value="TreeGrafter"/>
</dbReference>
<organism evidence="14">
    <name type="scientific">Ostreococcus tauri</name>
    <name type="common">Marine green alga</name>
    <dbReference type="NCBI Taxonomy" id="70448"/>
    <lineage>
        <taxon>Eukaryota</taxon>
        <taxon>Viridiplantae</taxon>
        <taxon>Chlorophyta</taxon>
        <taxon>Mamiellophyceae</taxon>
        <taxon>Mamiellales</taxon>
        <taxon>Bathycoccaceae</taxon>
        <taxon>Ostreococcus</taxon>
    </lineage>
</organism>
<gene>
    <name evidence="14" type="ORF">BE221DRAFT_146943</name>
</gene>
<keyword evidence="7" id="KW-0457">Lysine biosynthesis</keyword>
<feature type="domain" description="Dihydrodipicolinate reductase C-terminal" evidence="13">
    <location>
        <begin position="136"/>
        <end position="276"/>
    </location>
</feature>
<dbReference type="GO" id="GO:0019877">
    <property type="term" value="P:diaminopimelate biosynthetic process"/>
    <property type="evidence" value="ECO:0007669"/>
    <property type="project" value="UniProtKB-KW"/>
</dbReference>
<dbReference type="EMBL" id="KZ155825">
    <property type="protein sequence ID" value="OUS44215.1"/>
    <property type="molecule type" value="Genomic_DNA"/>
</dbReference>
<dbReference type="GO" id="GO:0008839">
    <property type="term" value="F:4-hydroxy-tetrahydrodipicolinate reductase"/>
    <property type="evidence" value="ECO:0007669"/>
    <property type="project" value="UniProtKB-EC"/>
</dbReference>
<comment type="catalytic activity">
    <reaction evidence="10">
        <text>(S)-2,3,4,5-tetrahydrodipicolinate + NADP(+) + H2O = (2S,4S)-4-hydroxy-2,3,4,5-tetrahydrodipicolinate + NADPH + H(+)</text>
        <dbReference type="Rhea" id="RHEA:35331"/>
        <dbReference type="ChEBI" id="CHEBI:15377"/>
        <dbReference type="ChEBI" id="CHEBI:15378"/>
        <dbReference type="ChEBI" id="CHEBI:16845"/>
        <dbReference type="ChEBI" id="CHEBI:57783"/>
        <dbReference type="ChEBI" id="CHEBI:58349"/>
        <dbReference type="ChEBI" id="CHEBI:67139"/>
        <dbReference type="EC" id="1.17.1.8"/>
    </reaction>
</comment>
<comment type="pathway">
    <text evidence="8">Amino-acid biosynthesis; L-lysine biosynthesis via DAP pathway; (S)-tetrahydrodipicolinate from L-aspartate: step 4/4.</text>
</comment>
<dbReference type="PANTHER" id="PTHR20836">
    <property type="entry name" value="DIHYDRODIPICOLINATE REDUCTASE"/>
    <property type="match status" value="1"/>
</dbReference>
<evidence type="ECO:0000256" key="8">
    <source>
        <dbReference type="ARBA" id="ARBA00037922"/>
    </source>
</evidence>
<evidence type="ECO:0000256" key="10">
    <source>
        <dbReference type="ARBA" id="ARBA00049080"/>
    </source>
</evidence>
<dbReference type="PANTHER" id="PTHR20836:SF0">
    <property type="entry name" value="4-HYDROXY-TETRAHYDRODIPICOLINATE REDUCTASE 1, CHLOROPLASTIC-RELATED"/>
    <property type="match status" value="1"/>
</dbReference>
<name>A0A1Y5IB52_OSTTA</name>
<evidence type="ECO:0000256" key="3">
    <source>
        <dbReference type="ARBA" id="ARBA00022857"/>
    </source>
</evidence>
<dbReference type="Proteomes" id="UP000195557">
    <property type="component" value="Unassembled WGS sequence"/>
</dbReference>
<dbReference type="GO" id="GO:0070402">
    <property type="term" value="F:NADPH binding"/>
    <property type="evidence" value="ECO:0007669"/>
    <property type="project" value="InterPro"/>
</dbReference>
<dbReference type="NCBIfam" id="TIGR02130">
    <property type="entry name" value="dapB_plant"/>
    <property type="match status" value="1"/>
</dbReference>
<dbReference type="Gene3D" id="3.30.360.10">
    <property type="entry name" value="Dihydrodipicolinate Reductase, domain 2"/>
    <property type="match status" value="1"/>
</dbReference>
<dbReference type="InterPro" id="IPR022663">
    <property type="entry name" value="DapB_C"/>
</dbReference>
<evidence type="ECO:0000256" key="7">
    <source>
        <dbReference type="ARBA" id="ARBA00023154"/>
    </source>
</evidence>
<dbReference type="Gene3D" id="3.40.50.720">
    <property type="entry name" value="NAD(P)-binding Rossmann-like Domain"/>
    <property type="match status" value="1"/>
</dbReference>
<dbReference type="EC" id="1.17.1.8" evidence="9"/>
<protein>
    <recommendedName>
        <fullName evidence="9">4-hydroxy-tetrahydrodipicolinate reductase</fullName>
        <ecNumber evidence="9">1.17.1.8</ecNumber>
    </recommendedName>
</protein>
<proteinExistence type="inferred from homology"/>
<feature type="domain" description="Dihydrodipicolinate reductase N-terminal" evidence="12">
    <location>
        <begin position="8"/>
        <end position="132"/>
    </location>
</feature>
<comment type="similarity">
    <text evidence="1">Belongs to the DapB family.</text>
</comment>
<dbReference type="Pfam" id="PF01113">
    <property type="entry name" value="DapB_N"/>
    <property type="match status" value="1"/>
</dbReference>
<evidence type="ECO:0000256" key="6">
    <source>
        <dbReference type="ARBA" id="ARBA00023027"/>
    </source>
</evidence>
<keyword evidence="5" id="KW-0560">Oxidoreductase</keyword>
<keyword evidence="4" id="KW-0220">Diaminopimelate biosynthesis</keyword>